<evidence type="ECO:0000313" key="1">
    <source>
        <dbReference type="EMBL" id="PNT98871.1"/>
    </source>
</evidence>
<dbReference type="AlphaFoldDB" id="A0A2K2FDY9"/>
<dbReference type="Proteomes" id="UP000236151">
    <property type="component" value="Unassembled WGS sequence"/>
</dbReference>
<evidence type="ECO:0000313" key="2">
    <source>
        <dbReference type="Proteomes" id="UP000236151"/>
    </source>
</evidence>
<dbReference type="OrthoDB" id="49490at2"/>
<dbReference type="EMBL" id="NIOJ01000023">
    <property type="protein sequence ID" value="PNT98871.1"/>
    <property type="molecule type" value="Genomic_DNA"/>
</dbReference>
<gene>
    <name evidence="1" type="ORF">CDQ84_10040</name>
</gene>
<accession>A0A2K2FDY9</accession>
<dbReference type="InterPro" id="IPR008928">
    <property type="entry name" value="6-hairpin_glycosidase_sf"/>
</dbReference>
<dbReference type="KEGG" id="cthd:CDO33_10540"/>
<keyword evidence="2" id="KW-1185">Reference proteome</keyword>
<comment type="caution">
    <text evidence="1">The sequence shown here is derived from an EMBL/GenBank/DDBJ whole genome shotgun (WGS) entry which is preliminary data.</text>
</comment>
<name>A0A2K2FDY9_9CLOT</name>
<dbReference type="InterPro" id="IPR012341">
    <property type="entry name" value="6hp_glycosidase-like_sf"/>
</dbReference>
<organism evidence="1 2">
    <name type="scientific">Clostridium thermosuccinogenes</name>
    <dbReference type="NCBI Taxonomy" id="84032"/>
    <lineage>
        <taxon>Bacteria</taxon>
        <taxon>Bacillati</taxon>
        <taxon>Bacillota</taxon>
        <taxon>Clostridia</taxon>
        <taxon>Eubacteriales</taxon>
        <taxon>Clostridiaceae</taxon>
        <taxon>Clostridium</taxon>
    </lineage>
</organism>
<protein>
    <submittedName>
        <fullName evidence="1">Uncharacterized protein</fullName>
    </submittedName>
</protein>
<dbReference type="RefSeq" id="WP_103081607.1">
    <property type="nucleotide sequence ID" value="NZ_CP021850.1"/>
</dbReference>
<dbReference type="SUPFAM" id="SSF48208">
    <property type="entry name" value="Six-hairpin glycosidases"/>
    <property type="match status" value="1"/>
</dbReference>
<reference evidence="1 2" key="1">
    <citation type="submission" date="2017-06" db="EMBL/GenBank/DDBJ databases">
        <title>Investigating the central metabolism of Clostridium thermosuccinogenes.</title>
        <authorList>
            <person name="Koendjbiharie J.G."/>
            <person name="van Kranenburg R."/>
        </authorList>
    </citation>
    <scope>NUCLEOTIDE SEQUENCE [LARGE SCALE GENOMIC DNA]</scope>
    <source>
        <strain evidence="1 2">DSM 5806</strain>
    </source>
</reference>
<dbReference type="GO" id="GO:0005975">
    <property type="term" value="P:carbohydrate metabolic process"/>
    <property type="evidence" value="ECO:0007669"/>
    <property type="project" value="InterPro"/>
</dbReference>
<proteinExistence type="predicted"/>
<dbReference type="Gene3D" id="1.50.10.10">
    <property type="match status" value="1"/>
</dbReference>
<sequence>MKSLVKRENLSEKKGSNKSGVTGSLYVTAGEKCKAIGWQDGLFRDFGHHLEDEMGGIWVHPIKIADAFWLSIDGQFYKADEYETLPYGNIFRYNLPCGVNIKRFQFSPDEVKGLAIKYIFENATKEKKRLELKFITRFDLLPVWFSKENGILDFEDSACFDEANQVIVAKDQGHDWYGLMGCNFNIDAGCVTITKEHIGHCETVGKGVCASITKTIELAPHGEQTITFYLVGSYIDKNDALEDFHRLKKDEKALLENKIRRYQAIKSRTDLKTDEEDFDQVFEWIKYNTDWLVADCGKYGRGLTAGIPEYPWWFGCDNSYSIQGLLALGEFELAKQTIMLLKNYSEKINGNGRIVHEITTNGMIPNPGNSQETGHFITAVYNYWRWTGDVDLVKDVYDYCVKGIDWLLNEMDEDRDLLPSGYGIIEIEGMNVELIDTAVYTCQALFCIYEMSKALGKENKYYLETAHKLKKIINTRLWDEKEGLFVDAVGTPRQIIERIDILLKRSKESHNITITEEYKAYLDNLKEQLSTLPADEELPFIINKNWVINIPMETRIADTDKALIALKTMRSEDFVGKYGVYLSGFMHKHIMTISTGVQAVAEGRYKCVNHSLELLKRMCSTFSMVLPGSISEMSPDYGCFTQAWTVYAMMVPVVECFAGICPAAHNNKLTIEPCVPDAWSKMSLTNIRVGSARIDFTFSRQKDREIYSVTSTGTLDIDFIPAGSYREIKVNGLAHEGHIRFGAGTTVIELVK</sequence>